<evidence type="ECO:0000313" key="1">
    <source>
        <dbReference type="EMBL" id="KAL0577612.1"/>
    </source>
</evidence>
<name>A0ABR3FQS2_9AGAR</name>
<protein>
    <submittedName>
        <fullName evidence="1">Uncharacterized protein</fullName>
    </submittedName>
</protein>
<evidence type="ECO:0000313" key="2">
    <source>
        <dbReference type="Proteomes" id="UP001465976"/>
    </source>
</evidence>
<dbReference type="EMBL" id="JBAHYK010000146">
    <property type="protein sequence ID" value="KAL0577612.1"/>
    <property type="molecule type" value="Genomic_DNA"/>
</dbReference>
<accession>A0ABR3FQS2</accession>
<keyword evidence="2" id="KW-1185">Reference proteome</keyword>
<sequence>MGISDYFSGLGYFLTHLAPPTTALSLAELIRLLSRYAEWCRISSSVLNVNPPTVVQLLRDTSANRFSLGASVSAGKGDGKDEVREERIKVLGNVWSGSLIYPTPVQRAHAENGIPGLSSTELFGTPWGHCGETVTFSSLYKTIRTGHAIGTLALAVKPMTSIITGTDTIPVYAVENLVKLNDIVEVLRVAGAMRPMCLNCLYLINSAGGKLEDYAVTFAGSHGSDCPVYIRDTGSLT</sequence>
<comment type="caution">
    <text evidence="1">The sequence shown here is derived from an EMBL/GenBank/DDBJ whole genome shotgun (WGS) entry which is preliminary data.</text>
</comment>
<gene>
    <name evidence="1" type="ORF">V5O48_004373</name>
</gene>
<dbReference type="Proteomes" id="UP001465976">
    <property type="component" value="Unassembled WGS sequence"/>
</dbReference>
<organism evidence="1 2">
    <name type="scientific">Marasmius crinis-equi</name>
    <dbReference type="NCBI Taxonomy" id="585013"/>
    <lineage>
        <taxon>Eukaryota</taxon>
        <taxon>Fungi</taxon>
        <taxon>Dikarya</taxon>
        <taxon>Basidiomycota</taxon>
        <taxon>Agaricomycotina</taxon>
        <taxon>Agaricomycetes</taxon>
        <taxon>Agaricomycetidae</taxon>
        <taxon>Agaricales</taxon>
        <taxon>Marasmiineae</taxon>
        <taxon>Marasmiaceae</taxon>
        <taxon>Marasmius</taxon>
    </lineage>
</organism>
<proteinExistence type="predicted"/>
<reference evidence="1 2" key="1">
    <citation type="submission" date="2024-02" db="EMBL/GenBank/DDBJ databases">
        <title>A draft genome for the cacao thread blight pathogen Marasmius crinis-equi.</title>
        <authorList>
            <person name="Cohen S.P."/>
            <person name="Baruah I.K."/>
            <person name="Amoako-Attah I."/>
            <person name="Bukari Y."/>
            <person name="Meinhardt L.W."/>
            <person name="Bailey B.A."/>
        </authorList>
    </citation>
    <scope>NUCLEOTIDE SEQUENCE [LARGE SCALE GENOMIC DNA]</scope>
    <source>
        <strain evidence="1 2">GH-76</strain>
    </source>
</reference>